<reference evidence="1 2" key="1">
    <citation type="journal article" date="2019" name="Int. J. Syst. Evol. Microbiol.">
        <title>The Global Catalogue of Microorganisms (GCM) 10K type strain sequencing project: providing services to taxonomists for standard genome sequencing and annotation.</title>
        <authorList>
            <consortium name="The Broad Institute Genomics Platform"/>
            <consortium name="The Broad Institute Genome Sequencing Center for Infectious Disease"/>
            <person name="Wu L."/>
            <person name="Ma J."/>
        </authorList>
    </citation>
    <scope>NUCLEOTIDE SEQUENCE [LARGE SCALE GENOMIC DNA]</scope>
    <source>
        <strain evidence="1 2">JCM 1407</strain>
    </source>
</reference>
<dbReference type="RefSeq" id="WP_343759448.1">
    <property type="nucleotide sequence ID" value="NZ_BAAACG010000006.1"/>
</dbReference>
<evidence type="ECO:0008006" key="3">
    <source>
        <dbReference type="Google" id="ProtNLM"/>
    </source>
</evidence>
<gene>
    <name evidence="1" type="ORF">GCM10008906_09910</name>
</gene>
<accession>A0ABN1JCB3</accession>
<proteinExistence type="predicted"/>
<evidence type="ECO:0000313" key="1">
    <source>
        <dbReference type="EMBL" id="GAA0735777.1"/>
    </source>
</evidence>
<name>A0ABN1JCB3_9CLOT</name>
<comment type="caution">
    <text evidence="1">The sequence shown here is derived from an EMBL/GenBank/DDBJ whole genome shotgun (WGS) entry which is preliminary data.</text>
</comment>
<dbReference type="Proteomes" id="UP001501510">
    <property type="component" value="Unassembled WGS sequence"/>
</dbReference>
<evidence type="ECO:0000313" key="2">
    <source>
        <dbReference type="Proteomes" id="UP001501510"/>
    </source>
</evidence>
<sequence>MATIRKNITLDPQVYEDFCKIAETKGIRMSTWINAKMKEFVEKNEAALEEMKNKM</sequence>
<dbReference type="EMBL" id="BAAACG010000006">
    <property type="protein sequence ID" value="GAA0735777.1"/>
    <property type="molecule type" value="Genomic_DNA"/>
</dbReference>
<keyword evidence="2" id="KW-1185">Reference proteome</keyword>
<organism evidence="1 2">
    <name type="scientific">Clostridium oceanicum</name>
    <dbReference type="NCBI Taxonomy" id="1543"/>
    <lineage>
        <taxon>Bacteria</taxon>
        <taxon>Bacillati</taxon>
        <taxon>Bacillota</taxon>
        <taxon>Clostridia</taxon>
        <taxon>Eubacteriales</taxon>
        <taxon>Clostridiaceae</taxon>
        <taxon>Clostridium</taxon>
    </lineage>
</organism>
<protein>
    <recommendedName>
        <fullName evidence="3">Uracil-DNA glycosylase</fullName>
    </recommendedName>
</protein>